<dbReference type="Pfam" id="PF08028">
    <property type="entry name" value="Acyl-CoA_dh_2"/>
    <property type="match status" value="1"/>
</dbReference>
<dbReference type="Gene3D" id="2.40.110.10">
    <property type="entry name" value="Butyryl-CoA Dehydrogenase, subunit A, domain 2"/>
    <property type="match status" value="1"/>
</dbReference>
<dbReference type="GO" id="GO:0016712">
    <property type="term" value="F:oxidoreductase activity, acting on paired donors, with incorporation or reduction of molecular oxygen, reduced flavin or flavoprotein as one donor, and incorporation of one atom of oxygen"/>
    <property type="evidence" value="ECO:0007669"/>
    <property type="project" value="TreeGrafter"/>
</dbReference>
<dbReference type="InterPro" id="IPR013107">
    <property type="entry name" value="Acyl-CoA_DH_C"/>
</dbReference>
<dbReference type="GO" id="GO:0050660">
    <property type="term" value="F:flavin adenine dinucleotide binding"/>
    <property type="evidence" value="ECO:0007669"/>
    <property type="project" value="InterPro"/>
</dbReference>
<dbReference type="SUPFAM" id="SSF47203">
    <property type="entry name" value="Acyl-CoA dehydrogenase C-terminal domain-like"/>
    <property type="match status" value="1"/>
</dbReference>
<organism evidence="3 4">
    <name type="scientific">Paeniglutamicibacter cryotolerans</name>
    <dbReference type="NCBI Taxonomy" id="670079"/>
    <lineage>
        <taxon>Bacteria</taxon>
        <taxon>Bacillati</taxon>
        <taxon>Actinomycetota</taxon>
        <taxon>Actinomycetes</taxon>
        <taxon>Micrococcales</taxon>
        <taxon>Micrococcaceae</taxon>
        <taxon>Paeniglutamicibacter</taxon>
    </lineage>
</organism>
<dbReference type="InterPro" id="IPR009100">
    <property type="entry name" value="AcylCoA_DH/oxidase_NM_dom_sf"/>
</dbReference>
<dbReference type="AlphaFoldDB" id="A0A839QHI3"/>
<dbReference type="GO" id="GO:0033539">
    <property type="term" value="P:fatty acid beta-oxidation using acyl-CoA dehydrogenase"/>
    <property type="evidence" value="ECO:0007669"/>
    <property type="project" value="TreeGrafter"/>
</dbReference>
<feature type="domain" description="Acyl-CoA dehydrogenase C-terminal" evidence="2">
    <location>
        <begin position="244"/>
        <end position="373"/>
    </location>
</feature>
<sequence>MKTVVSASIPSHTEILTSARSIVERVRSNAPESDRLGYLSADSFHALQDAGLFQIMTPRRCGGWEGNIASVFEAASIIGEGCPGSAWHIMIANGNAWQVGRQDESIQDEIFGENPGAIVSGAIVPNGLARKVPGGWQVSGRFGFISGIQHASWFSFLTFAEGEEGQRGDMLSMYCPASEVKQLGNWDTLGMRSSGSPDVELVDVFVPDERVSIPADRSSVSDAAQRQTTNLYKMPVVSALPLLVSGTVLGAAKRALELYVERIRQRTERYTGRSKSDSQAQMIRIAKVAAEIKSAEMLLKDAADRFDAIVRGDGASTLEDRATIKWQAVHAIDVLRRAVTTLYDAAGGGVIYNNSEFLATFRNVHVASHHAVCDVDPAAEMYGRLIVGLEVDTRAV</sequence>
<name>A0A839QHI3_9MICC</name>
<dbReference type="EMBL" id="JACHVS010000001">
    <property type="protein sequence ID" value="MBB2995639.1"/>
    <property type="molecule type" value="Genomic_DNA"/>
</dbReference>
<dbReference type="Gene3D" id="1.20.140.10">
    <property type="entry name" value="Butyryl-CoA Dehydrogenase, subunit A, domain 3"/>
    <property type="match status" value="1"/>
</dbReference>
<evidence type="ECO:0000259" key="2">
    <source>
        <dbReference type="Pfam" id="PF08028"/>
    </source>
</evidence>
<dbReference type="GO" id="GO:0005737">
    <property type="term" value="C:cytoplasm"/>
    <property type="evidence" value="ECO:0007669"/>
    <property type="project" value="TreeGrafter"/>
</dbReference>
<dbReference type="PIRSF" id="PIRSF016578">
    <property type="entry name" value="HsaA"/>
    <property type="match status" value="1"/>
</dbReference>
<evidence type="ECO:0000256" key="1">
    <source>
        <dbReference type="ARBA" id="ARBA00023002"/>
    </source>
</evidence>
<protein>
    <submittedName>
        <fullName evidence="3">Alkylation response protein AidB-like acyl-CoA dehydrogenase</fullName>
    </submittedName>
</protein>
<gene>
    <name evidence="3" type="ORF">E9229_001830</name>
</gene>
<dbReference type="InterPro" id="IPR046373">
    <property type="entry name" value="Acyl-CoA_Oxase/DH_mid-dom_sf"/>
</dbReference>
<dbReference type="GO" id="GO:0003995">
    <property type="term" value="F:acyl-CoA dehydrogenase activity"/>
    <property type="evidence" value="ECO:0007669"/>
    <property type="project" value="TreeGrafter"/>
</dbReference>
<accession>A0A839QHI3</accession>
<dbReference type="InterPro" id="IPR036250">
    <property type="entry name" value="AcylCo_DH-like_C"/>
</dbReference>
<dbReference type="Proteomes" id="UP000523000">
    <property type="component" value="Unassembled WGS sequence"/>
</dbReference>
<dbReference type="Gene3D" id="1.10.540.10">
    <property type="entry name" value="Acyl-CoA dehydrogenase/oxidase, N-terminal domain"/>
    <property type="match status" value="1"/>
</dbReference>
<dbReference type="PANTHER" id="PTHR48083:SF19">
    <property type="entry name" value="FLAVIN-DEPENDENT MONOOXYGENASE, OXYGENASE SUBUNIT HSAA"/>
    <property type="match status" value="1"/>
</dbReference>
<keyword evidence="1" id="KW-0560">Oxidoreductase</keyword>
<dbReference type="InterPro" id="IPR037069">
    <property type="entry name" value="AcylCoA_DH/ox_N_sf"/>
</dbReference>
<keyword evidence="4" id="KW-1185">Reference proteome</keyword>
<dbReference type="PANTHER" id="PTHR48083">
    <property type="entry name" value="MEDIUM-CHAIN SPECIFIC ACYL-COA DEHYDROGENASE, MITOCHONDRIAL-RELATED"/>
    <property type="match status" value="1"/>
</dbReference>
<dbReference type="RefSeq" id="WP_183510861.1">
    <property type="nucleotide sequence ID" value="NZ_BAABGK010000029.1"/>
</dbReference>
<reference evidence="3 4" key="1">
    <citation type="submission" date="2020-08" db="EMBL/GenBank/DDBJ databases">
        <title>Sequencing the genomes of 1000 actinobacteria strains.</title>
        <authorList>
            <person name="Klenk H.-P."/>
        </authorList>
    </citation>
    <scope>NUCLEOTIDE SEQUENCE [LARGE SCALE GENOMIC DNA]</scope>
    <source>
        <strain evidence="3 4">DSM 22826</strain>
    </source>
</reference>
<evidence type="ECO:0000313" key="4">
    <source>
        <dbReference type="Proteomes" id="UP000523000"/>
    </source>
</evidence>
<dbReference type="InterPro" id="IPR050741">
    <property type="entry name" value="Acyl-CoA_dehydrogenase"/>
</dbReference>
<dbReference type="SUPFAM" id="SSF56645">
    <property type="entry name" value="Acyl-CoA dehydrogenase NM domain-like"/>
    <property type="match status" value="1"/>
</dbReference>
<comment type="caution">
    <text evidence="3">The sequence shown here is derived from an EMBL/GenBank/DDBJ whole genome shotgun (WGS) entry which is preliminary data.</text>
</comment>
<evidence type="ECO:0000313" key="3">
    <source>
        <dbReference type="EMBL" id="MBB2995639.1"/>
    </source>
</evidence>
<proteinExistence type="predicted"/>